<reference evidence="2 3" key="1">
    <citation type="journal article" date="2013" name="Genome Announc.">
        <title>Genome Sequence of the Polycyclic Aromatic Hydrocarbon-Degrading Bacterium Strain Marinobacter nanhaiticus D15-8WT.</title>
        <authorList>
            <person name="Cui Z."/>
            <person name="Gao W."/>
            <person name="Li Q."/>
            <person name="Xu G."/>
            <person name="Zheng L."/>
        </authorList>
    </citation>
    <scope>NUCLEOTIDE SEQUENCE [LARGE SCALE GENOMIC DNA]</scope>
    <source>
        <strain evidence="2 3">D15-8W</strain>
    </source>
</reference>
<gene>
    <name evidence="2" type="ORF">J057_15045</name>
</gene>
<dbReference type="eggNOG" id="COG0589">
    <property type="taxonomic scope" value="Bacteria"/>
</dbReference>
<keyword evidence="3" id="KW-1185">Reference proteome</keyword>
<sequence>MAEEKGDKLKVLYACDPYRDLEDLDPGGRLISPENARLLVVMACELPEESLSWFRKRLMPPLQLRRQVAAQEVELQERMFEVVKRLESLGYEVDSRVQRGRKIGEVLVAMADEHQVDLILVERRRQTAWQRLLVGSVIDYLNRYANQSMLIMAPPE</sequence>
<dbReference type="HOGENOM" id="CLU_1684504_0_0_6"/>
<dbReference type="PATRIC" id="fig|626887.3.peg.3001"/>
<feature type="domain" description="UspA" evidence="1">
    <location>
        <begin position="65"/>
        <end position="151"/>
    </location>
</feature>
<evidence type="ECO:0000313" key="3">
    <source>
        <dbReference type="Proteomes" id="UP000013165"/>
    </source>
</evidence>
<dbReference type="AlphaFoldDB" id="N6VY05"/>
<evidence type="ECO:0000259" key="1">
    <source>
        <dbReference type="Pfam" id="PF00582"/>
    </source>
</evidence>
<dbReference type="Gene3D" id="3.40.50.620">
    <property type="entry name" value="HUPs"/>
    <property type="match status" value="1"/>
</dbReference>
<dbReference type="RefSeq" id="WP_004580959.1">
    <property type="nucleotide sequence ID" value="NZ_AP028878.1"/>
</dbReference>
<accession>N6VY05</accession>
<dbReference type="OrthoDB" id="6368426at2"/>
<organism evidence="2 3">
    <name type="scientific">Marinobacter nanhaiticus D15-8W</name>
    <dbReference type="NCBI Taxonomy" id="626887"/>
    <lineage>
        <taxon>Bacteria</taxon>
        <taxon>Pseudomonadati</taxon>
        <taxon>Pseudomonadota</taxon>
        <taxon>Gammaproteobacteria</taxon>
        <taxon>Pseudomonadales</taxon>
        <taxon>Marinobacteraceae</taxon>
        <taxon>Marinobacter</taxon>
    </lineage>
</organism>
<dbReference type="STRING" id="626887.J057_15045"/>
<dbReference type="InterPro" id="IPR014729">
    <property type="entry name" value="Rossmann-like_a/b/a_fold"/>
</dbReference>
<protein>
    <submittedName>
        <fullName evidence="2">Universal stress protein</fullName>
    </submittedName>
</protein>
<dbReference type="Pfam" id="PF00582">
    <property type="entry name" value="Usp"/>
    <property type="match status" value="1"/>
</dbReference>
<dbReference type="InterPro" id="IPR006016">
    <property type="entry name" value="UspA"/>
</dbReference>
<evidence type="ECO:0000313" key="2">
    <source>
        <dbReference type="EMBL" id="ENO12729.1"/>
    </source>
</evidence>
<comment type="caution">
    <text evidence="2">The sequence shown here is derived from an EMBL/GenBank/DDBJ whole genome shotgun (WGS) entry which is preliminary data.</text>
</comment>
<proteinExistence type="predicted"/>
<dbReference type="EMBL" id="APLQ01000014">
    <property type="protein sequence ID" value="ENO12729.1"/>
    <property type="molecule type" value="Genomic_DNA"/>
</dbReference>
<name>N6VY05_9GAMM</name>
<dbReference type="CDD" id="cd00293">
    <property type="entry name" value="USP-like"/>
    <property type="match status" value="1"/>
</dbReference>
<dbReference type="Proteomes" id="UP000013165">
    <property type="component" value="Unassembled WGS sequence"/>
</dbReference>
<dbReference type="SUPFAM" id="SSF52402">
    <property type="entry name" value="Adenine nucleotide alpha hydrolases-like"/>
    <property type="match status" value="1"/>
</dbReference>